<accession>A0A9P4YPM8</accession>
<dbReference type="Proteomes" id="UP000749293">
    <property type="component" value="Unassembled WGS sequence"/>
</dbReference>
<dbReference type="PANTHER" id="PTHR48079:SF6">
    <property type="entry name" value="NAD(P)-BINDING DOMAIN-CONTAINING PROTEIN-RELATED"/>
    <property type="match status" value="1"/>
</dbReference>
<dbReference type="Pfam" id="PF01370">
    <property type="entry name" value="Epimerase"/>
    <property type="match status" value="1"/>
</dbReference>
<evidence type="ECO:0000313" key="2">
    <source>
        <dbReference type="EMBL" id="KAF4120816.1"/>
    </source>
</evidence>
<dbReference type="EMBL" id="JAANYQ010000015">
    <property type="protein sequence ID" value="KAF4120816.1"/>
    <property type="molecule type" value="Genomic_DNA"/>
</dbReference>
<evidence type="ECO:0000313" key="3">
    <source>
        <dbReference type="Proteomes" id="UP000749293"/>
    </source>
</evidence>
<organism evidence="2 3">
    <name type="scientific">Geosmithia morbida</name>
    <dbReference type="NCBI Taxonomy" id="1094350"/>
    <lineage>
        <taxon>Eukaryota</taxon>
        <taxon>Fungi</taxon>
        <taxon>Dikarya</taxon>
        <taxon>Ascomycota</taxon>
        <taxon>Pezizomycotina</taxon>
        <taxon>Sordariomycetes</taxon>
        <taxon>Hypocreomycetidae</taxon>
        <taxon>Hypocreales</taxon>
        <taxon>Bionectriaceae</taxon>
        <taxon>Geosmithia</taxon>
    </lineage>
</organism>
<feature type="domain" description="NAD-dependent epimerase/dehydratase" evidence="1">
    <location>
        <begin position="14"/>
        <end position="249"/>
    </location>
</feature>
<dbReference type="OrthoDB" id="2735536at2759"/>
<protein>
    <submittedName>
        <fullName evidence="2">Nucleoside-diphosphate-sugar epimerase</fullName>
    </submittedName>
</protein>
<sequence length="358" mass="39767">MPVRPLPRPAPRTVFVTGANGYIGSAVCRSFARAGYRVYGMIRRASSAPSLWRVEATPVQGSFDDASWVDTLISTASTFDVLVNCVESFPDYEAHYEKVIMVMLRLARASNDKGVRPLLLWTSGCKDYGLGSVRADGSVPLHTEETVEDPPTEAIRQRAQTSRRIYEHADVLDGVLLRPTSVYGYSSSYYATLMDYADDQRGSGAHVLPLPVDPETPMHALHVDDCAEAYVALAEHGDRSAVADQTFNISSYRYETAREIGEALAKGYGFRDGVVFPPVDEAGDQFPASVAFTFGFPQWVASEKIRNLTGWRDRRALFTEDIDTYRRSYEAEKARGHENIDLARDRLAKIGTMEVGRE</sequence>
<dbReference type="InterPro" id="IPR051783">
    <property type="entry name" value="NAD(P)-dependent_oxidoreduct"/>
</dbReference>
<dbReference type="GeneID" id="55969050"/>
<comment type="caution">
    <text evidence="2">The sequence shown here is derived from an EMBL/GenBank/DDBJ whole genome shotgun (WGS) entry which is preliminary data.</text>
</comment>
<dbReference type="InterPro" id="IPR001509">
    <property type="entry name" value="Epimerase_deHydtase"/>
</dbReference>
<name>A0A9P4YPM8_9HYPO</name>
<dbReference type="Gene3D" id="3.40.50.720">
    <property type="entry name" value="NAD(P)-binding Rossmann-like Domain"/>
    <property type="match status" value="1"/>
</dbReference>
<keyword evidence="3" id="KW-1185">Reference proteome</keyword>
<reference evidence="2" key="1">
    <citation type="submission" date="2020-03" db="EMBL/GenBank/DDBJ databases">
        <title>Site-based positive gene gene selection in Geosmithia morbida across the United States reveals a broad range of putative effectors and factors for local host and environmental adapation.</title>
        <authorList>
            <person name="Onufrak A."/>
            <person name="Murdoch R.W."/>
            <person name="Gazis R."/>
            <person name="Huff M."/>
            <person name="Staton M."/>
            <person name="Klingeman W."/>
            <person name="Hadziabdic D."/>
        </authorList>
    </citation>
    <scope>NUCLEOTIDE SEQUENCE</scope>
    <source>
        <strain evidence="2">1262</strain>
    </source>
</reference>
<dbReference type="AlphaFoldDB" id="A0A9P4YPM8"/>
<dbReference type="GO" id="GO:0004029">
    <property type="term" value="F:aldehyde dehydrogenase (NAD+) activity"/>
    <property type="evidence" value="ECO:0007669"/>
    <property type="project" value="TreeGrafter"/>
</dbReference>
<proteinExistence type="predicted"/>
<dbReference type="RefSeq" id="XP_035319468.1">
    <property type="nucleotide sequence ID" value="XM_035464798.1"/>
</dbReference>
<evidence type="ECO:0000259" key="1">
    <source>
        <dbReference type="Pfam" id="PF01370"/>
    </source>
</evidence>
<dbReference type="GO" id="GO:0005737">
    <property type="term" value="C:cytoplasm"/>
    <property type="evidence" value="ECO:0007669"/>
    <property type="project" value="TreeGrafter"/>
</dbReference>
<dbReference type="SUPFAM" id="SSF51735">
    <property type="entry name" value="NAD(P)-binding Rossmann-fold domains"/>
    <property type="match status" value="1"/>
</dbReference>
<gene>
    <name evidence="2" type="ORF">GMORB2_2820</name>
</gene>
<dbReference type="InterPro" id="IPR036291">
    <property type="entry name" value="NAD(P)-bd_dom_sf"/>
</dbReference>
<dbReference type="PANTHER" id="PTHR48079">
    <property type="entry name" value="PROTEIN YEEZ"/>
    <property type="match status" value="1"/>
</dbReference>